<dbReference type="Proteomes" id="UP001055115">
    <property type="component" value="Unassembled WGS sequence"/>
</dbReference>
<keyword evidence="3" id="KW-1185">Reference proteome</keyword>
<accession>A0AA37PCY1</accession>
<feature type="compositionally biased region" description="Low complexity" evidence="1">
    <location>
        <begin position="173"/>
        <end position="185"/>
    </location>
</feature>
<feature type="region of interest" description="Disordered" evidence="1">
    <location>
        <begin position="171"/>
        <end position="233"/>
    </location>
</feature>
<feature type="compositionally biased region" description="Low complexity" evidence="1">
    <location>
        <begin position="201"/>
        <end position="210"/>
    </location>
</feature>
<dbReference type="EMBL" id="BQXU01000032">
    <property type="protein sequence ID" value="GKT49840.1"/>
    <property type="molecule type" value="Genomic_DNA"/>
</dbReference>
<evidence type="ECO:0000313" key="3">
    <source>
        <dbReference type="Proteomes" id="UP001055115"/>
    </source>
</evidence>
<proteinExistence type="predicted"/>
<dbReference type="GeneID" id="73330823"/>
<feature type="compositionally biased region" description="Basic and acidic residues" evidence="1">
    <location>
        <begin position="212"/>
        <end position="233"/>
    </location>
</feature>
<evidence type="ECO:0000256" key="1">
    <source>
        <dbReference type="SAM" id="MobiDB-lite"/>
    </source>
</evidence>
<organism evidence="2 3">
    <name type="scientific">Colletotrichum spaethianum</name>
    <dbReference type="NCBI Taxonomy" id="700344"/>
    <lineage>
        <taxon>Eukaryota</taxon>
        <taxon>Fungi</taxon>
        <taxon>Dikarya</taxon>
        <taxon>Ascomycota</taxon>
        <taxon>Pezizomycotina</taxon>
        <taxon>Sordariomycetes</taxon>
        <taxon>Hypocreomycetidae</taxon>
        <taxon>Glomerellales</taxon>
        <taxon>Glomerellaceae</taxon>
        <taxon>Colletotrichum</taxon>
        <taxon>Colletotrichum spaethianum species complex</taxon>
    </lineage>
</organism>
<sequence length="233" mass="24670">MRNTIFQCPRWHLVQLLFLTSAATATIISVGDISLSLSNFQLITELSVPLGCLLAYNSPIIGCRATDFENSRTCSAKCTRGLTRTQNNVRDACQAVQVQANTILGQALAGNLINLLCDYQAQHNHSAAAPNQHRQPAAAAAATTTTTTLYYFCHFTSATANHHVSDINADTDSASSFPSPSSPSATVGHSSSAGLQPRTTAAAAASAASADNRCHNHDRKQTSTSEHFHKASG</sequence>
<comment type="caution">
    <text evidence="2">The sequence shown here is derived from an EMBL/GenBank/DDBJ whole genome shotgun (WGS) entry which is preliminary data.</text>
</comment>
<name>A0AA37PCY1_9PEZI</name>
<feature type="compositionally biased region" description="Polar residues" evidence="1">
    <location>
        <begin position="187"/>
        <end position="199"/>
    </location>
</feature>
<reference evidence="2 3" key="1">
    <citation type="submission" date="2022-03" db="EMBL/GenBank/DDBJ databases">
        <title>Genome data of Colletotrichum spp.</title>
        <authorList>
            <person name="Utami Y.D."/>
            <person name="Hiruma K."/>
        </authorList>
    </citation>
    <scope>NUCLEOTIDE SEQUENCE [LARGE SCALE GENOMIC DNA]</scope>
    <source>
        <strain evidence="2 3">MAFF 239500</strain>
    </source>
</reference>
<evidence type="ECO:0000313" key="2">
    <source>
        <dbReference type="EMBL" id="GKT49840.1"/>
    </source>
</evidence>
<protein>
    <submittedName>
        <fullName evidence="2">Uncharacterized protein</fullName>
    </submittedName>
</protein>
<dbReference type="AlphaFoldDB" id="A0AA37PCY1"/>
<gene>
    <name evidence="2" type="ORF">ColSpa_10021</name>
</gene>
<dbReference type="RefSeq" id="XP_049132190.1">
    <property type="nucleotide sequence ID" value="XM_049276233.1"/>
</dbReference>